<keyword evidence="1" id="KW-1133">Transmembrane helix</keyword>
<sequence>MTLSPTPDPVGRRQVWIAIAGLAATIVIGLILVWAVVATNSSTPDKTAQRYEQAYLLQLREDLTDFHGTDAELLTLGRYACELMADGSTRYDTSFELVYAVSGDPAVEGALRVVDASKIPRLAQMYLCRDVVTTEY</sequence>
<protein>
    <recommendedName>
        <fullName evidence="4">DUF732 domain-containing protein</fullName>
    </recommendedName>
</protein>
<evidence type="ECO:0008006" key="4">
    <source>
        <dbReference type="Google" id="ProtNLM"/>
    </source>
</evidence>
<gene>
    <name evidence="2" type="primary">101</name>
    <name evidence="2" type="ORF">SEA_SKOG_100</name>
</gene>
<dbReference type="RefSeq" id="YP_010059350.1">
    <property type="nucleotide sequence ID" value="NC_054725.1"/>
</dbReference>
<evidence type="ECO:0000313" key="2">
    <source>
        <dbReference type="EMBL" id="QIG58252.1"/>
    </source>
</evidence>
<feature type="transmembrane region" description="Helical" evidence="1">
    <location>
        <begin position="15"/>
        <end position="37"/>
    </location>
</feature>
<keyword evidence="1" id="KW-0812">Transmembrane</keyword>
<name>A0A6G6XJH6_9CAUD</name>
<dbReference type="KEGG" id="vg:64766582"/>
<evidence type="ECO:0000256" key="1">
    <source>
        <dbReference type="SAM" id="Phobius"/>
    </source>
</evidence>
<accession>A0A6G6XJH6</accession>
<keyword evidence="3" id="KW-1185">Reference proteome</keyword>
<proteinExistence type="predicted"/>
<reference evidence="2 3" key="1">
    <citation type="submission" date="2020-01" db="EMBL/GenBank/DDBJ databases">
        <authorList>
            <person name="Alvaro L.E."/>
            <person name="Baker K.N."/>
            <person name="Baxter I.S."/>
            <person name="Brown M.R."/>
            <person name="Driscoll K.D."/>
            <person name="Elrubaie J.M."/>
            <person name="Feith S.L."/>
            <person name="Indihar D.F."/>
            <person name="Knoch V.T."/>
            <person name="Koirtyohann K.M."/>
            <person name="Kratz M.A."/>
            <person name="Lear A.H."/>
            <person name="Lindblom K.E."/>
            <person name="Marcus E.R."/>
            <person name="Murphy M.E."/>
            <person name="Sensor R."/>
            <person name="Sherman S.J."/>
            <person name="Swift V.R."/>
            <person name="White K.E."/>
            <person name="Wills S.J."/>
            <person name="Gatt S.M."/>
            <person name="Lohbauer S.A."/>
            <person name="Power T.R."/>
            <person name="Rosales K.A."/>
            <person name="Sisson B.M."/>
            <person name="Isern S."/>
            <person name="Michael S.F."/>
            <person name="Sunnen C.N."/>
            <person name="Garlena R.A."/>
            <person name="Russell D.A."/>
            <person name="Pope W.H."/>
            <person name="Jacobs-Sera D."/>
            <person name="Hatfull G.F."/>
        </authorList>
    </citation>
    <scope>NUCLEOTIDE SEQUENCE [LARGE SCALE GENOMIC DNA]</scope>
</reference>
<evidence type="ECO:0000313" key="3">
    <source>
        <dbReference type="Proteomes" id="UP000503093"/>
    </source>
</evidence>
<keyword evidence="1" id="KW-0472">Membrane</keyword>
<dbReference type="Proteomes" id="UP000503093">
    <property type="component" value="Segment"/>
</dbReference>
<dbReference type="EMBL" id="MN908687">
    <property type="protein sequence ID" value="QIG58252.1"/>
    <property type="molecule type" value="Genomic_DNA"/>
</dbReference>
<organism evidence="2 3">
    <name type="scientific">Gordonia phage Skog</name>
    <dbReference type="NCBI Taxonomy" id="2704033"/>
    <lineage>
        <taxon>Viruses</taxon>
        <taxon>Duplodnaviria</taxon>
        <taxon>Heunggongvirae</taxon>
        <taxon>Uroviricota</taxon>
        <taxon>Caudoviricetes</taxon>
        <taxon>Skogvirus</taxon>
        <taxon>Skogvirus Skog</taxon>
    </lineage>
</organism>
<dbReference type="GeneID" id="64766582"/>